<dbReference type="InterPro" id="IPR003018">
    <property type="entry name" value="GAF"/>
</dbReference>
<dbReference type="InterPro" id="IPR043128">
    <property type="entry name" value="Rev_trsase/Diguanyl_cyclase"/>
</dbReference>
<dbReference type="InterPro" id="IPR000160">
    <property type="entry name" value="GGDEF_dom"/>
</dbReference>
<feature type="domain" description="GGDEF" evidence="2">
    <location>
        <begin position="194"/>
        <end position="318"/>
    </location>
</feature>
<dbReference type="Pfam" id="PF00990">
    <property type="entry name" value="GGDEF"/>
    <property type="match status" value="1"/>
</dbReference>
<dbReference type="OrthoDB" id="9812358at2"/>
<sequence>MLAPENPRNEVERLQCLRSLSLLDTDREERFDRITRLARRLFNVPVATVTLVDDDRQWFKSCCGADLTETSREVSFCGHAILDDGPFIVSDASQDKRFHDNPLVCGPPHIRFYAGVPLVYDNKYKLGTLCIFDHQPHSMDNDEVRDLVDLAKMAEQELSALHDATIDELTQISNRRGFIKLATKSLENSHLHGTPFSLAFFDLNKFKEINDKLGHQAGDDALKDFAFLISQSFRYSDLFARVGGDEFVVLYSGVTEQEAQTMIQRFQKTVDEFNVQQKRPYQLSFSAGVYTLPAGKMMNLDEILAKADSRMYLSKMQS</sequence>
<dbReference type="PANTHER" id="PTHR43102">
    <property type="entry name" value="SLR1143 PROTEIN"/>
    <property type="match status" value="1"/>
</dbReference>
<dbReference type="SUPFAM" id="SSF55073">
    <property type="entry name" value="Nucleotide cyclase"/>
    <property type="match status" value="1"/>
</dbReference>
<dbReference type="AlphaFoldDB" id="A0A0F5VFW8"/>
<dbReference type="PATRIC" id="fig|265726.11.peg.3440"/>
<dbReference type="RefSeq" id="WP_046219919.1">
    <property type="nucleotide sequence ID" value="NZ_JWYV01000004.1"/>
</dbReference>
<dbReference type="STRING" id="265726.KY46_06935"/>
<evidence type="ECO:0000313" key="4">
    <source>
        <dbReference type="Proteomes" id="UP000033633"/>
    </source>
</evidence>
<dbReference type="Gene3D" id="3.30.70.270">
    <property type="match status" value="1"/>
</dbReference>
<evidence type="ECO:0000259" key="2">
    <source>
        <dbReference type="PROSITE" id="PS50887"/>
    </source>
</evidence>
<gene>
    <name evidence="3" type="ORF">KY46_06935</name>
</gene>
<dbReference type="SUPFAM" id="SSF55781">
    <property type="entry name" value="GAF domain-like"/>
    <property type="match status" value="1"/>
</dbReference>
<evidence type="ECO:0000256" key="1">
    <source>
        <dbReference type="ARBA" id="ARBA00001946"/>
    </source>
</evidence>
<dbReference type="FunFam" id="3.30.70.270:FF:000001">
    <property type="entry name" value="Diguanylate cyclase domain protein"/>
    <property type="match status" value="1"/>
</dbReference>
<protein>
    <submittedName>
        <fullName evidence="3">Diguanylate cyclase</fullName>
    </submittedName>
</protein>
<dbReference type="NCBIfam" id="TIGR00254">
    <property type="entry name" value="GGDEF"/>
    <property type="match status" value="1"/>
</dbReference>
<accession>A0A0F5VFW8</accession>
<dbReference type="InterPro" id="IPR029016">
    <property type="entry name" value="GAF-like_dom_sf"/>
</dbReference>
<organism evidence="3 4">
    <name type="scientific">Photobacterium halotolerans</name>
    <dbReference type="NCBI Taxonomy" id="265726"/>
    <lineage>
        <taxon>Bacteria</taxon>
        <taxon>Pseudomonadati</taxon>
        <taxon>Pseudomonadota</taxon>
        <taxon>Gammaproteobacteria</taxon>
        <taxon>Vibrionales</taxon>
        <taxon>Vibrionaceae</taxon>
        <taxon>Photobacterium</taxon>
    </lineage>
</organism>
<reference evidence="3 4" key="1">
    <citation type="submission" date="2014-12" db="EMBL/GenBank/DDBJ databases">
        <title>Mercury Reductase activity and rhizosphere competence traits in the genome of root associated Photobacterium halotolerans MELD1.</title>
        <authorList>
            <person name="Mathew D.C."/>
            <person name="Huang C.-C."/>
        </authorList>
    </citation>
    <scope>NUCLEOTIDE SEQUENCE [LARGE SCALE GENOMIC DNA]</scope>
    <source>
        <strain evidence="3 4">MELD1</strain>
    </source>
</reference>
<dbReference type="Pfam" id="PF01590">
    <property type="entry name" value="GAF"/>
    <property type="match status" value="1"/>
</dbReference>
<dbReference type="GO" id="GO:0003824">
    <property type="term" value="F:catalytic activity"/>
    <property type="evidence" value="ECO:0007669"/>
    <property type="project" value="UniProtKB-ARBA"/>
</dbReference>
<name>A0A0F5VFW8_9GAMM</name>
<comment type="cofactor">
    <cofactor evidence="1">
        <name>Mg(2+)</name>
        <dbReference type="ChEBI" id="CHEBI:18420"/>
    </cofactor>
</comment>
<dbReference type="SMART" id="SM00065">
    <property type="entry name" value="GAF"/>
    <property type="match status" value="1"/>
</dbReference>
<comment type="caution">
    <text evidence="3">The sequence shown here is derived from an EMBL/GenBank/DDBJ whole genome shotgun (WGS) entry which is preliminary data.</text>
</comment>
<keyword evidence="4" id="KW-1185">Reference proteome</keyword>
<evidence type="ECO:0000313" key="3">
    <source>
        <dbReference type="EMBL" id="KKD00385.1"/>
    </source>
</evidence>
<dbReference type="InterPro" id="IPR029787">
    <property type="entry name" value="Nucleotide_cyclase"/>
</dbReference>
<dbReference type="CDD" id="cd01949">
    <property type="entry name" value="GGDEF"/>
    <property type="match status" value="1"/>
</dbReference>
<dbReference type="PROSITE" id="PS50887">
    <property type="entry name" value="GGDEF"/>
    <property type="match status" value="1"/>
</dbReference>
<dbReference type="Proteomes" id="UP000033633">
    <property type="component" value="Unassembled WGS sequence"/>
</dbReference>
<proteinExistence type="predicted"/>
<dbReference type="SMART" id="SM00267">
    <property type="entry name" value="GGDEF"/>
    <property type="match status" value="1"/>
</dbReference>
<dbReference type="Gene3D" id="3.30.450.40">
    <property type="match status" value="1"/>
</dbReference>
<dbReference type="PANTHER" id="PTHR43102:SF2">
    <property type="entry name" value="GAF DOMAIN-CONTAINING PROTEIN"/>
    <property type="match status" value="1"/>
</dbReference>
<dbReference type="EMBL" id="JWYV01000004">
    <property type="protein sequence ID" value="KKD00385.1"/>
    <property type="molecule type" value="Genomic_DNA"/>
</dbReference>